<feature type="region of interest" description="Disordered" evidence="1">
    <location>
        <begin position="1"/>
        <end position="110"/>
    </location>
</feature>
<protein>
    <submittedName>
        <fullName evidence="2">Uncharacterized protein</fullName>
    </submittedName>
</protein>
<proteinExistence type="predicted"/>
<evidence type="ECO:0000313" key="2">
    <source>
        <dbReference type="EMBL" id="GCA63193.1"/>
    </source>
</evidence>
<organism evidence="2 3">
    <name type="scientific">Kipferlia bialata</name>
    <dbReference type="NCBI Taxonomy" id="797122"/>
    <lineage>
        <taxon>Eukaryota</taxon>
        <taxon>Metamonada</taxon>
        <taxon>Carpediemonas-like organisms</taxon>
        <taxon>Kipferlia</taxon>
    </lineage>
</organism>
<dbReference type="AlphaFoldDB" id="A0A391NXJ2"/>
<dbReference type="Proteomes" id="UP000265618">
    <property type="component" value="Unassembled WGS sequence"/>
</dbReference>
<name>A0A391NXJ2_9EUKA</name>
<reference evidence="2 3" key="1">
    <citation type="journal article" date="2018" name="PLoS ONE">
        <title>The draft genome of Kipferlia bialata reveals reductive genome evolution in fornicate parasites.</title>
        <authorList>
            <person name="Tanifuji G."/>
            <person name="Takabayashi S."/>
            <person name="Kume K."/>
            <person name="Takagi M."/>
            <person name="Nakayama T."/>
            <person name="Kamikawa R."/>
            <person name="Inagaki Y."/>
            <person name="Hashimoto T."/>
        </authorList>
    </citation>
    <scope>NUCLEOTIDE SEQUENCE [LARGE SCALE GENOMIC DNA]</scope>
    <source>
        <strain evidence="2">NY0173</strain>
    </source>
</reference>
<gene>
    <name evidence="2" type="ORF">KIPB_008413</name>
</gene>
<feature type="compositionally biased region" description="Polar residues" evidence="1">
    <location>
        <begin position="48"/>
        <end position="70"/>
    </location>
</feature>
<feature type="region of interest" description="Disordered" evidence="1">
    <location>
        <begin position="138"/>
        <end position="163"/>
    </location>
</feature>
<comment type="caution">
    <text evidence="2">The sequence shown here is derived from an EMBL/GenBank/DDBJ whole genome shotgun (WGS) entry which is preliminary data.</text>
</comment>
<keyword evidence="3" id="KW-1185">Reference proteome</keyword>
<evidence type="ECO:0000313" key="3">
    <source>
        <dbReference type="Proteomes" id="UP000265618"/>
    </source>
</evidence>
<evidence type="ECO:0000256" key="1">
    <source>
        <dbReference type="SAM" id="MobiDB-lite"/>
    </source>
</evidence>
<dbReference type="EMBL" id="BDIP01002600">
    <property type="protein sequence ID" value="GCA63193.1"/>
    <property type="molecule type" value="Genomic_DNA"/>
</dbReference>
<accession>A0A391NXJ2</accession>
<sequence length="181" mass="18917">MEAESGGRASRLQVLASMKPGGVRGRPSKGIQLDTLDSIMGEPPSASLPGSPTRGSPTKGSPTKDGQSHSFDLGRMPLSPVMGGSPGLFSRGFGRNQAGTGAGRVPRQRRHSISQAIRASPVLGSMGLHGADLIGTPKQAQHVAEHKRENGEVSPVRRRSPERRHSLLGGKVAQGLKVVLL</sequence>